<dbReference type="InterPro" id="IPR000210">
    <property type="entry name" value="BTB/POZ_dom"/>
</dbReference>
<dbReference type="InterPro" id="IPR002083">
    <property type="entry name" value="MATH/TRAF_dom"/>
</dbReference>
<feature type="domain" description="BTB" evidence="1">
    <location>
        <begin position="330"/>
        <end position="397"/>
    </location>
</feature>
<dbReference type="SUPFAM" id="SSF49599">
    <property type="entry name" value="TRAF domain-like"/>
    <property type="match status" value="1"/>
</dbReference>
<sequence>MASTKDGENKGCAIAWKIKNFSCYEKEEALESPVFYAENVYNTNWILRIFPLGTTDSCDLAVFLKRVRDEGPPSVKINLKICLLSNKGLTMRNKCVLNTEFYKGTEKGFQKLLERAELFGERKNEYLPEDTLTAHCQFWEVDTTTAVTKHVFVRTQIEVNRKVFLGTVYDFISLRVGDSREILLQTLSSEGDPSLFIPNQAYLSVTETTAFNENLKITIVFDHFDERFFFSKINIHSPEGQTLYSGKLKFRYEYAGPRTLDCMLLETIDGMYLPFDTLTFHCELIVATGVVSQLMKYTLLPAEDLNFDAECSASSAMDDFTTIYNDGFLCDVDLQTGAESFPAHKVVLSARSPVFKAMFANNMKETVTNRVDLPDLDGGTVRRLLLYMYSDAVECREWDSVRNLYAAADKYAIEFLKTKCSTILRGILVPSQACELLVLADMHRDNDLKKFAQDFMSEHDEYILGSDSWMELEQRNPQLAIEAMRHLYTCLKRSCSQVE</sequence>
<dbReference type="Pfam" id="PF22486">
    <property type="entry name" value="MATH_2"/>
    <property type="match status" value="1"/>
</dbReference>
<dbReference type="EMBL" id="BPLR01020038">
    <property type="protein sequence ID" value="GIX74174.1"/>
    <property type="molecule type" value="Genomic_DNA"/>
</dbReference>
<gene>
    <name evidence="3" type="primary">Tdpoz3</name>
    <name evidence="3" type="ORF">CEXT_280721</name>
</gene>
<dbReference type="PANTHER" id="PTHR24413">
    <property type="entry name" value="SPECKLE-TYPE POZ PROTEIN"/>
    <property type="match status" value="1"/>
</dbReference>
<dbReference type="GO" id="GO:0030163">
    <property type="term" value="P:protein catabolic process"/>
    <property type="evidence" value="ECO:0007669"/>
    <property type="project" value="UniProtKB-ARBA"/>
</dbReference>
<dbReference type="PROSITE" id="PS50144">
    <property type="entry name" value="MATH"/>
    <property type="match status" value="1"/>
</dbReference>
<accession>A0AAV4MTF4</accession>
<dbReference type="CDD" id="cd00121">
    <property type="entry name" value="MATH"/>
    <property type="match status" value="1"/>
</dbReference>
<dbReference type="SMART" id="SM00225">
    <property type="entry name" value="BTB"/>
    <property type="match status" value="1"/>
</dbReference>
<dbReference type="PROSITE" id="PS50097">
    <property type="entry name" value="BTB"/>
    <property type="match status" value="1"/>
</dbReference>
<evidence type="ECO:0000259" key="1">
    <source>
        <dbReference type="PROSITE" id="PS50097"/>
    </source>
</evidence>
<keyword evidence="4" id="KW-1185">Reference proteome</keyword>
<dbReference type="AlphaFoldDB" id="A0AAV4MTF4"/>
<protein>
    <submittedName>
        <fullName evidence="3">TD and POZ domain-containing protein 3</fullName>
    </submittedName>
</protein>
<dbReference type="Gene3D" id="1.25.40.420">
    <property type="match status" value="1"/>
</dbReference>
<dbReference type="SUPFAM" id="SSF54695">
    <property type="entry name" value="POZ domain"/>
    <property type="match status" value="1"/>
</dbReference>
<organism evidence="3 4">
    <name type="scientific">Caerostris extrusa</name>
    <name type="common">Bark spider</name>
    <name type="synonym">Caerostris bankana</name>
    <dbReference type="NCBI Taxonomy" id="172846"/>
    <lineage>
        <taxon>Eukaryota</taxon>
        <taxon>Metazoa</taxon>
        <taxon>Ecdysozoa</taxon>
        <taxon>Arthropoda</taxon>
        <taxon>Chelicerata</taxon>
        <taxon>Arachnida</taxon>
        <taxon>Araneae</taxon>
        <taxon>Araneomorphae</taxon>
        <taxon>Entelegynae</taxon>
        <taxon>Araneoidea</taxon>
        <taxon>Araneidae</taxon>
        <taxon>Caerostris</taxon>
    </lineage>
</organism>
<dbReference type="Gene3D" id="3.30.710.10">
    <property type="entry name" value="Potassium Channel Kv1.1, Chain A"/>
    <property type="match status" value="1"/>
</dbReference>
<reference evidence="3 4" key="1">
    <citation type="submission" date="2021-06" db="EMBL/GenBank/DDBJ databases">
        <title>Caerostris extrusa draft genome.</title>
        <authorList>
            <person name="Kono N."/>
            <person name="Arakawa K."/>
        </authorList>
    </citation>
    <scope>NUCLEOTIDE SEQUENCE [LARGE SCALE GENOMIC DNA]</scope>
</reference>
<name>A0AAV4MTF4_CAEEX</name>
<comment type="caution">
    <text evidence="3">The sequence shown here is derived from an EMBL/GenBank/DDBJ whole genome shotgun (WGS) entry which is preliminary data.</text>
</comment>
<dbReference type="InterPro" id="IPR011333">
    <property type="entry name" value="SKP1/BTB/POZ_sf"/>
</dbReference>
<proteinExistence type="predicted"/>
<dbReference type="Gene3D" id="2.60.210.10">
    <property type="entry name" value="Apoptosis, Tumor Necrosis Factor Receptor Associated Protein 2, Chain A"/>
    <property type="match status" value="1"/>
</dbReference>
<evidence type="ECO:0000313" key="4">
    <source>
        <dbReference type="Proteomes" id="UP001054945"/>
    </source>
</evidence>
<evidence type="ECO:0000313" key="3">
    <source>
        <dbReference type="EMBL" id="GIX74174.1"/>
    </source>
</evidence>
<evidence type="ECO:0000259" key="2">
    <source>
        <dbReference type="PROSITE" id="PS50144"/>
    </source>
</evidence>
<dbReference type="Pfam" id="PF00651">
    <property type="entry name" value="BTB"/>
    <property type="match status" value="1"/>
</dbReference>
<feature type="domain" description="MATH" evidence="2">
    <location>
        <begin position="11"/>
        <end position="138"/>
    </location>
</feature>
<dbReference type="CDD" id="cd18186">
    <property type="entry name" value="BTB_POZ_ZBTB_KLHL-like"/>
    <property type="match status" value="1"/>
</dbReference>
<dbReference type="InterPro" id="IPR008974">
    <property type="entry name" value="TRAF-like"/>
</dbReference>
<dbReference type="Proteomes" id="UP001054945">
    <property type="component" value="Unassembled WGS sequence"/>
</dbReference>